<name>A0A382TRJ8_9ZZZZ</name>
<feature type="non-terminal residue" evidence="1">
    <location>
        <position position="1"/>
    </location>
</feature>
<dbReference type="AlphaFoldDB" id="A0A382TRJ8"/>
<dbReference type="EMBL" id="UINC01138635">
    <property type="protein sequence ID" value="SVD24706.1"/>
    <property type="molecule type" value="Genomic_DNA"/>
</dbReference>
<gene>
    <name evidence="1" type="ORF">METZ01_LOCUS377560</name>
</gene>
<evidence type="ECO:0000313" key="1">
    <source>
        <dbReference type="EMBL" id="SVD24706.1"/>
    </source>
</evidence>
<protein>
    <submittedName>
        <fullName evidence="1">Uncharacterized protein</fullName>
    </submittedName>
</protein>
<accession>A0A382TRJ8</accession>
<sequence>VGGGELVCADSRCVGTAFKCTGDLPTSLLPLPLGAVSGRVTVVPERLGHSLEPWL</sequence>
<reference evidence="1" key="1">
    <citation type="submission" date="2018-05" db="EMBL/GenBank/DDBJ databases">
        <authorList>
            <person name="Lanie J.A."/>
            <person name="Ng W.-L."/>
            <person name="Kazmierczak K.M."/>
            <person name="Andrzejewski T.M."/>
            <person name="Davidsen T.M."/>
            <person name="Wayne K.J."/>
            <person name="Tettelin H."/>
            <person name="Glass J.I."/>
            <person name="Rusch D."/>
            <person name="Podicherti R."/>
            <person name="Tsui H.-C.T."/>
            <person name="Winkler M.E."/>
        </authorList>
    </citation>
    <scope>NUCLEOTIDE SEQUENCE</scope>
</reference>
<proteinExistence type="predicted"/>
<organism evidence="1">
    <name type="scientific">marine metagenome</name>
    <dbReference type="NCBI Taxonomy" id="408172"/>
    <lineage>
        <taxon>unclassified sequences</taxon>
        <taxon>metagenomes</taxon>
        <taxon>ecological metagenomes</taxon>
    </lineage>
</organism>